<dbReference type="Proteomes" id="UP001597277">
    <property type="component" value="Unassembled WGS sequence"/>
</dbReference>
<name>A0ABW4L2L1_9MICO</name>
<sequence length="47" mass="4957">MAITAAEIESDVDPYADLTVWCTEVGGPAEVLDGFCATCGAHDHEVF</sequence>
<reference evidence="2" key="1">
    <citation type="journal article" date="2019" name="Int. J. Syst. Evol. Microbiol.">
        <title>The Global Catalogue of Microorganisms (GCM) 10K type strain sequencing project: providing services to taxonomists for standard genome sequencing and annotation.</title>
        <authorList>
            <consortium name="The Broad Institute Genomics Platform"/>
            <consortium name="The Broad Institute Genome Sequencing Center for Infectious Disease"/>
            <person name="Wu L."/>
            <person name="Ma J."/>
        </authorList>
    </citation>
    <scope>NUCLEOTIDE SEQUENCE [LARGE SCALE GENOMIC DNA]</scope>
    <source>
        <strain evidence="2">JCM 17130</strain>
    </source>
</reference>
<keyword evidence="2" id="KW-1185">Reference proteome</keyword>
<protein>
    <submittedName>
        <fullName evidence="1">Uncharacterized protein</fullName>
    </submittedName>
</protein>
<dbReference type="RefSeq" id="WP_388004524.1">
    <property type="nucleotide sequence ID" value="NZ_JBHUEE010000003.1"/>
</dbReference>
<dbReference type="EMBL" id="JBHUEE010000003">
    <property type="protein sequence ID" value="MFD1717706.1"/>
    <property type="molecule type" value="Genomic_DNA"/>
</dbReference>
<organism evidence="1 2">
    <name type="scientific">Georgenia deserti</name>
    <dbReference type="NCBI Taxonomy" id="2093781"/>
    <lineage>
        <taxon>Bacteria</taxon>
        <taxon>Bacillati</taxon>
        <taxon>Actinomycetota</taxon>
        <taxon>Actinomycetes</taxon>
        <taxon>Micrococcales</taxon>
        <taxon>Bogoriellaceae</taxon>
        <taxon>Georgenia</taxon>
    </lineage>
</organism>
<gene>
    <name evidence="1" type="ORF">ACFSE6_07665</name>
</gene>
<evidence type="ECO:0000313" key="2">
    <source>
        <dbReference type="Proteomes" id="UP001597277"/>
    </source>
</evidence>
<proteinExistence type="predicted"/>
<comment type="caution">
    <text evidence="1">The sequence shown here is derived from an EMBL/GenBank/DDBJ whole genome shotgun (WGS) entry which is preliminary data.</text>
</comment>
<accession>A0ABW4L2L1</accession>
<evidence type="ECO:0000313" key="1">
    <source>
        <dbReference type="EMBL" id="MFD1717706.1"/>
    </source>
</evidence>